<comment type="caution">
    <text evidence="2">The sequence shown here is derived from an EMBL/GenBank/DDBJ whole genome shotgun (WGS) entry which is preliminary data.</text>
</comment>
<evidence type="ECO:0008006" key="4">
    <source>
        <dbReference type="Google" id="ProtNLM"/>
    </source>
</evidence>
<keyword evidence="3" id="KW-1185">Reference proteome</keyword>
<dbReference type="RefSeq" id="WP_068684160.1">
    <property type="nucleotide sequence ID" value="NZ_LYPA01000064.1"/>
</dbReference>
<reference evidence="2 3" key="1">
    <citation type="submission" date="2016-05" db="EMBL/GenBank/DDBJ databases">
        <title>Paenibacillus oryzae. sp. nov., isolated from the rice root.</title>
        <authorList>
            <person name="Zhang J."/>
            <person name="Zhang X."/>
        </authorList>
    </citation>
    <scope>NUCLEOTIDE SEQUENCE [LARGE SCALE GENOMIC DNA]</scope>
    <source>
        <strain evidence="2 3">1DrF-4</strain>
    </source>
</reference>
<evidence type="ECO:0000313" key="2">
    <source>
        <dbReference type="EMBL" id="OBR64956.1"/>
    </source>
</evidence>
<keyword evidence="1" id="KW-0732">Signal</keyword>
<dbReference type="OrthoDB" id="2893810at2"/>
<evidence type="ECO:0000313" key="3">
    <source>
        <dbReference type="Proteomes" id="UP000092024"/>
    </source>
</evidence>
<dbReference type="AlphaFoldDB" id="A0A1A5YH27"/>
<organism evidence="2 3">
    <name type="scientific">Paenibacillus oryzae</name>
    <dbReference type="NCBI Taxonomy" id="1844972"/>
    <lineage>
        <taxon>Bacteria</taxon>
        <taxon>Bacillati</taxon>
        <taxon>Bacillota</taxon>
        <taxon>Bacilli</taxon>
        <taxon>Bacillales</taxon>
        <taxon>Paenibacillaceae</taxon>
        <taxon>Paenibacillus</taxon>
    </lineage>
</organism>
<sequence length="154" mass="17002">MKIRKIFAVIIAVCMLTFAQSAYAESIQPTAIGIGDTPATAIQITPNLGYLTLFLSNQADVDYFKWKNTSSSPIFINFSLQSPATAVYDFEFFIKYPTGTSSAPVQALDVGYGKLVSNIYLPPNCEIFFMVKATVFNSPTDLYQVAFSTRSIDF</sequence>
<dbReference type="Proteomes" id="UP000092024">
    <property type="component" value="Unassembled WGS sequence"/>
</dbReference>
<feature type="chain" id="PRO_5008340324" description="NEAT domain-containing protein" evidence="1">
    <location>
        <begin position="25"/>
        <end position="154"/>
    </location>
</feature>
<feature type="signal peptide" evidence="1">
    <location>
        <begin position="1"/>
        <end position="24"/>
    </location>
</feature>
<dbReference type="EMBL" id="LYPA01000064">
    <property type="protein sequence ID" value="OBR64956.1"/>
    <property type="molecule type" value="Genomic_DNA"/>
</dbReference>
<proteinExistence type="predicted"/>
<evidence type="ECO:0000256" key="1">
    <source>
        <dbReference type="SAM" id="SignalP"/>
    </source>
</evidence>
<accession>A0A1A5YH27</accession>
<name>A0A1A5YH27_9BACL</name>
<protein>
    <recommendedName>
        <fullName evidence="4">NEAT domain-containing protein</fullName>
    </recommendedName>
</protein>
<gene>
    <name evidence="2" type="ORF">A7K91_05095</name>
</gene>